<evidence type="ECO:0000313" key="3">
    <source>
        <dbReference type="Proteomes" id="UP001589828"/>
    </source>
</evidence>
<feature type="transmembrane region" description="Helical" evidence="1">
    <location>
        <begin position="49"/>
        <end position="68"/>
    </location>
</feature>
<reference evidence="2 3" key="1">
    <citation type="submission" date="2024-09" db="EMBL/GenBank/DDBJ databases">
        <authorList>
            <person name="Sun Q."/>
            <person name="Mori K."/>
        </authorList>
    </citation>
    <scope>NUCLEOTIDE SEQUENCE [LARGE SCALE GENOMIC DNA]</scope>
    <source>
        <strain evidence="2 3">NCAIM B.02415</strain>
    </source>
</reference>
<keyword evidence="1" id="KW-1133">Transmembrane helix</keyword>
<keyword evidence="1" id="KW-0812">Transmembrane</keyword>
<keyword evidence="3" id="KW-1185">Reference proteome</keyword>
<dbReference type="EMBL" id="JBHLTS010000054">
    <property type="protein sequence ID" value="MFC0516385.1"/>
    <property type="molecule type" value="Genomic_DNA"/>
</dbReference>
<feature type="transmembrane region" description="Helical" evidence="1">
    <location>
        <begin position="89"/>
        <end position="107"/>
    </location>
</feature>
<organism evidence="2 3">
    <name type="scientific">Mucilaginibacter angelicae</name>
    <dbReference type="NCBI Taxonomy" id="869718"/>
    <lineage>
        <taxon>Bacteria</taxon>
        <taxon>Pseudomonadati</taxon>
        <taxon>Bacteroidota</taxon>
        <taxon>Sphingobacteriia</taxon>
        <taxon>Sphingobacteriales</taxon>
        <taxon>Sphingobacteriaceae</taxon>
        <taxon>Mucilaginibacter</taxon>
    </lineage>
</organism>
<sequence length="122" mass="13559">MKTNFKVFFLSVFGVTITSVFEILPWWFFCIPLLLLGMLITFLGWKVPTFIIGFLAGFSVWVIGNLYFSHDGNPVLDQIGAIISVNSKMIIFFSGLVGGLLTGLSLHTGHKIFGHENTSELD</sequence>
<evidence type="ECO:0008006" key="4">
    <source>
        <dbReference type="Google" id="ProtNLM"/>
    </source>
</evidence>
<proteinExistence type="predicted"/>
<gene>
    <name evidence="2" type="ORF">ACFFGT_19415</name>
</gene>
<accession>A0ABV6LA80</accession>
<dbReference type="Proteomes" id="UP001589828">
    <property type="component" value="Unassembled WGS sequence"/>
</dbReference>
<comment type="caution">
    <text evidence="2">The sequence shown here is derived from an EMBL/GenBank/DDBJ whole genome shotgun (WGS) entry which is preliminary data.</text>
</comment>
<dbReference type="RefSeq" id="WP_377024171.1">
    <property type="nucleotide sequence ID" value="NZ_JBHLTS010000054.1"/>
</dbReference>
<evidence type="ECO:0000256" key="1">
    <source>
        <dbReference type="SAM" id="Phobius"/>
    </source>
</evidence>
<protein>
    <recommendedName>
        <fullName evidence="4">Transmembrane family 220 protein</fullName>
    </recommendedName>
</protein>
<feature type="transmembrane region" description="Helical" evidence="1">
    <location>
        <begin position="7"/>
        <end position="29"/>
    </location>
</feature>
<name>A0ABV6LA80_9SPHI</name>
<keyword evidence="1" id="KW-0472">Membrane</keyword>
<evidence type="ECO:0000313" key="2">
    <source>
        <dbReference type="EMBL" id="MFC0516385.1"/>
    </source>
</evidence>